<dbReference type="PANTHER" id="PTHR45033">
    <property type="match status" value="1"/>
</dbReference>
<dbReference type="InterPro" id="IPR052711">
    <property type="entry name" value="Zinc_ADH-like"/>
</dbReference>
<evidence type="ECO:0000313" key="2">
    <source>
        <dbReference type="Proteomes" id="UP000650582"/>
    </source>
</evidence>
<organism evidence="1 2">
    <name type="scientific">Rhizoctonia solani</name>
    <dbReference type="NCBI Taxonomy" id="456999"/>
    <lineage>
        <taxon>Eukaryota</taxon>
        <taxon>Fungi</taxon>
        <taxon>Dikarya</taxon>
        <taxon>Basidiomycota</taxon>
        <taxon>Agaricomycotina</taxon>
        <taxon>Agaricomycetes</taxon>
        <taxon>Cantharellales</taxon>
        <taxon>Ceratobasidiaceae</taxon>
        <taxon>Rhizoctonia</taxon>
    </lineage>
</organism>
<comment type="caution">
    <text evidence="1">The sequence shown here is derived from an EMBL/GenBank/DDBJ whole genome shotgun (WGS) entry which is preliminary data.</text>
</comment>
<reference evidence="1" key="1">
    <citation type="submission" date="2020-09" db="EMBL/GenBank/DDBJ databases">
        <title>Comparative genome analyses of four rice-infecting Rhizoctonia solani isolates reveal extensive enrichment of homogalacturonan modification genes.</title>
        <authorList>
            <person name="Lee D.-Y."/>
            <person name="Jeon J."/>
            <person name="Kim K.-T."/>
            <person name="Cheong K."/>
            <person name="Song H."/>
            <person name="Choi G."/>
            <person name="Ko J."/>
            <person name="Opiyo S.O."/>
            <person name="Zuo S."/>
            <person name="Madhav S."/>
            <person name="Lee Y.-H."/>
            <person name="Wang G.-L."/>
        </authorList>
    </citation>
    <scope>NUCLEOTIDE SEQUENCE</scope>
    <source>
        <strain evidence="1">AG1-IA YN-7</strain>
    </source>
</reference>
<dbReference type="EMBL" id="JACYCC010000289">
    <property type="protein sequence ID" value="KAF8669685.1"/>
    <property type="molecule type" value="Genomic_DNA"/>
</dbReference>
<dbReference type="AlphaFoldDB" id="A0A8H7GZY7"/>
<dbReference type="Gene3D" id="3.40.50.720">
    <property type="entry name" value="NAD(P)-binding Rossmann-like Domain"/>
    <property type="match status" value="1"/>
</dbReference>
<accession>A0A8H7GZY7</accession>
<evidence type="ECO:0000313" key="1">
    <source>
        <dbReference type="EMBL" id="KAF8669685.1"/>
    </source>
</evidence>
<name>A0A8H7GZY7_9AGAM</name>
<protein>
    <submittedName>
        <fullName evidence="1">Zinc-binding dehydrogenase</fullName>
    </submittedName>
</protein>
<gene>
    <name evidence="1" type="ORF">RHS04_08781</name>
</gene>
<dbReference type="SUPFAM" id="SSF51735">
    <property type="entry name" value="NAD(P)-binding Rossmann-fold domains"/>
    <property type="match status" value="1"/>
</dbReference>
<dbReference type="PANTHER" id="PTHR45033:SF2">
    <property type="entry name" value="ZINC-TYPE ALCOHOL DEHYDROGENASE-LIKE PROTEIN C1773.06C"/>
    <property type="match status" value="1"/>
</dbReference>
<dbReference type="InterPro" id="IPR036291">
    <property type="entry name" value="NAD(P)-bd_dom_sf"/>
</dbReference>
<proteinExistence type="predicted"/>
<dbReference type="Proteomes" id="UP000650582">
    <property type="component" value="Unassembled WGS sequence"/>
</dbReference>
<sequence length="129" mass="14344">MHGGDRMAILAKAAGVQVITTTSSKEEEAKDKVLVVHEVISYWEVPEWSKQVIEPRGGKGAEQVLKVGRQSTLMQYLNSVKWEAFVGVIGVIGQDSPEVKLCDQSFSPPYDSFAQMSEHWWEATRYASG</sequence>